<reference evidence="2 3" key="1">
    <citation type="journal article" date="2019" name="Sci. Rep.">
        <title>Orb-weaving spider Araneus ventricosus genome elucidates the spidroin gene catalogue.</title>
        <authorList>
            <person name="Kono N."/>
            <person name="Nakamura H."/>
            <person name="Ohtoshi R."/>
            <person name="Moran D.A.P."/>
            <person name="Shinohara A."/>
            <person name="Yoshida Y."/>
            <person name="Fujiwara M."/>
            <person name="Mori M."/>
            <person name="Tomita M."/>
            <person name="Arakawa K."/>
        </authorList>
    </citation>
    <scope>NUCLEOTIDE SEQUENCE [LARGE SCALE GENOMIC DNA]</scope>
</reference>
<evidence type="ECO:0000313" key="3">
    <source>
        <dbReference type="Proteomes" id="UP000499080"/>
    </source>
</evidence>
<protein>
    <recommendedName>
        <fullName evidence="1">RNase H type-1 domain-containing protein</fullName>
    </recommendedName>
</protein>
<organism evidence="2 3">
    <name type="scientific">Araneus ventricosus</name>
    <name type="common">Orbweaver spider</name>
    <name type="synonym">Epeira ventricosa</name>
    <dbReference type="NCBI Taxonomy" id="182803"/>
    <lineage>
        <taxon>Eukaryota</taxon>
        <taxon>Metazoa</taxon>
        <taxon>Ecdysozoa</taxon>
        <taxon>Arthropoda</taxon>
        <taxon>Chelicerata</taxon>
        <taxon>Arachnida</taxon>
        <taxon>Araneae</taxon>
        <taxon>Araneomorphae</taxon>
        <taxon>Entelegynae</taxon>
        <taxon>Araneoidea</taxon>
        <taxon>Araneidae</taxon>
        <taxon>Araneus</taxon>
    </lineage>
</organism>
<dbReference type="OrthoDB" id="6437652at2759"/>
<feature type="domain" description="RNase H type-1" evidence="1">
    <location>
        <begin position="35"/>
        <end position="163"/>
    </location>
</feature>
<proteinExistence type="predicted"/>
<evidence type="ECO:0000259" key="1">
    <source>
        <dbReference type="PROSITE" id="PS50879"/>
    </source>
</evidence>
<gene>
    <name evidence="2" type="ORF">AVEN_184397_1</name>
</gene>
<dbReference type="PROSITE" id="PS50879">
    <property type="entry name" value="RNASE_H_1"/>
    <property type="match status" value="1"/>
</dbReference>
<evidence type="ECO:0000313" key="2">
    <source>
        <dbReference type="EMBL" id="GBL91005.1"/>
    </source>
</evidence>
<dbReference type="InterPro" id="IPR002156">
    <property type="entry name" value="RNaseH_domain"/>
</dbReference>
<dbReference type="AlphaFoldDB" id="A0A4Y2BHY6"/>
<accession>A0A4Y2BHY6</accession>
<name>A0A4Y2BHY6_ARAVE</name>
<comment type="caution">
    <text evidence="2">The sequence shown here is derived from an EMBL/GenBank/DDBJ whole genome shotgun (WGS) entry which is preliminary data.</text>
</comment>
<sequence>MSSPLILCLGDLDCFAKPSEIPLETRVLNIESQVPGSSFEVYTDGSKSDSVAGFAVCILDHGEPYEIFKFKLGVYNTVLQAELAAIDFAFRWALERKLKLILLRITSRPSRPFGAADPGLRWSSGPKKILTWLGGQIGLLWVKAHAGNPGNELADHYDKLATIQGVEMHLPTPYSCLKYRISKNLIREWGVFWDGFQSESGHRIRIFVACVDKKFLVTNKFLIYFLTNHGPFPCYLHRFKKL</sequence>
<dbReference type="InterPro" id="IPR036397">
    <property type="entry name" value="RNaseH_sf"/>
</dbReference>
<dbReference type="EMBL" id="BGPR01000076">
    <property type="protein sequence ID" value="GBL91005.1"/>
    <property type="molecule type" value="Genomic_DNA"/>
</dbReference>
<dbReference type="InterPro" id="IPR012337">
    <property type="entry name" value="RNaseH-like_sf"/>
</dbReference>
<dbReference type="Gene3D" id="3.30.420.10">
    <property type="entry name" value="Ribonuclease H-like superfamily/Ribonuclease H"/>
    <property type="match status" value="1"/>
</dbReference>
<dbReference type="CDD" id="cd09276">
    <property type="entry name" value="Rnase_HI_RT_non_LTR"/>
    <property type="match status" value="1"/>
</dbReference>
<dbReference type="GO" id="GO:0004523">
    <property type="term" value="F:RNA-DNA hybrid ribonuclease activity"/>
    <property type="evidence" value="ECO:0007669"/>
    <property type="project" value="InterPro"/>
</dbReference>
<keyword evidence="3" id="KW-1185">Reference proteome</keyword>
<dbReference type="SUPFAM" id="SSF53098">
    <property type="entry name" value="Ribonuclease H-like"/>
    <property type="match status" value="1"/>
</dbReference>
<dbReference type="GO" id="GO:0003676">
    <property type="term" value="F:nucleic acid binding"/>
    <property type="evidence" value="ECO:0007669"/>
    <property type="project" value="InterPro"/>
</dbReference>
<dbReference type="Proteomes" id="UP000499080">
    <property type="component" value="Unassembled WGS sequence"/>
</dbReference>